<dbReference type="Gene3D" id="3.40.50.150">
    <property type="entry name" value="Vaccinia Virus protein VP39"/>
    <property type="match status" value="1"/>
</dbReference>
<dbReference type="PANTHER" id="PTHR43591:SF24">
    <property type="entry name" value="2-METHOXY-6-POLYPRENYL-1,4-BENZOQUINOL METHYLASE, MITOCHONDRIAL"/>
    <property type="match status" value="1"/>
</dbReference>
<dbReference type="InterPro" id="IPR029063">
    <property type="entry name" value="SAM-dependent_MTases_sf"/>
</dbReference>
<sequence length="347" mass="39319">MGDTDQSSVVTSSILNTSVEVIDEDDRADDASVSGDSGFWDVESSTYTVASSIYDYEEAHGRTYHAFHRGQYLFPNDSAEIERMEVKYHAVRLALHDNLFFAPIKDPLSVLDVGTGAGAWCIDVADAHPNALVKGIDLSPIQPNNVPPNCVFEIADADDDWTFSQKFDLIHTRIMNDFSLKSWWHFFTEAYASLSVGGWVECQEFDWRRRSDDGTIEPDSRLEHWEDELLAGLKKVGLRGRCDPELVMQQMRDVGFINVHRKNFKLPIGPWAKDPTMKQAGLFGLVNLIDGIQGLSAKIFTELLGYGMAELELLLMECRQELRQKSVHSYYPVYVIMGQRPLLEQRM</sequence>
<reference evidence="1 2" key="1">
    <citation type="submission" date="2023-08" db="EMBL/GenBank/DDBJ databases">
        <title>Black Yeasts Isolated from many extreme environments.</title>
        <authorList>
            <person name="Coleine C."/>
            <person name="Stajich J.E."/>
            <person name="Selbmann L."/>
        </authorList>
    </citation>
    <scope>NUCLEOTIDE SEQUENCE [LARGE SCALE GENOMIC DNA]</scope>
    <source>
        <strain evidence="1 2">CCFEE 5885</strain>
    </source>
</reference>
<organism evidence="1 2">
    <name type="scientific">Lithohypha guttulata</name>
    <dbReference type="NCBI Taxonomy" id="1690604"/>
    <lineage>
        <taxon>Eukaryota</taxon>
        <taxon>Fungi</taxon>
        <taxon>Dikarya</taxon>
        <taxon>Ascomycota</taxon>
        <taxon>Pezizomycotina</taxon>
        <taxon>Eurotiomycetes</taxon>
        <taxon>Chaetothyriomycetidae</taxon>
        <taxon>Chaetothyriales</taxon>
        <taxon>Trichomeriaceae</taxon>
        <taxon>Lithohypha</taxon>
    </lineage>
</organism>
<proteinExistence type="predicted"/>
<evidence type="ECO:0000313" key="1">
    <source>
        <dbReference type="EMBL" id="KAK5081426.1"/>
    </source>
</evidence>
<keyword evidence="2" id="KW-1185">Reference proteome</keyword>
<accession>A0ABR0K0L0</accession>
<evidence type="ECO:0008006" key="3">
    <source>
        <dbReference type="Google" id="ProtNLM"/>
    </source>
</evidence>
<name>A0ABR0K0L0_9EURO</name>
<evidence type="ECO:0000313" key="2">
    <source>
        <dbReference type="Proteomes" id="UP001345013"/>
    </source>
</evidence>
<dbReference type="SUPFAM" id="SSF53335">
    <property type="entry name" value="S-adenosyl-L-methionine-dependent methyltransferases"/>
    <property type="match status" value="1"/>
</dbReference>
<dbReference type="Proteomes" id="UP001345013">
    <property type="component" value="Unassembled WGS sequence"/>
</dbReference>
<dbReference type="Pfam" id="PF13489">
    <property type="entry name" value="Methyltransf_23"/>
    <property type="match status" value="1"/>
</dbReference>
<protein>
    <recommendedName>
        <fullName evidence="3">Methyltransferase</fullName>
    </recommendedName>
</protein>
<comment type="caution">
    <text evidence="1">The sequence shown here is derived from an EMBL/GenBank/DDBJ whole genome shotgun (WGS) entry which is preliminary data.</text>
</comment>
<dbReference type="EMBL" id="JAVRRG010000138">
    <property type="protein sequence ID" value="KAK5081426.1"/>
    <property type="molecule type" value="Genomic_DNA"/>
</dbReference>
<dbReference type="CDD" id="cd02440">
    <property type="entry name" value="AdoMet_MTases"/>
    <property type="match status" value="1"/>
</dbReference>
<dbReference type="PANTHER" id="PTHR43591">
    <property type="entry name" value="METHYLTRANSFERASE"/>
    <property type="match status" value="1"/>
</dbReference>
<gene>
    <name evidence="1" type="ORF">LTR24_008232</name>
</gene>